<evidence type="ECO:0000256" key="3">
    <source>
        <dbReference type="ARBA" id="ARBA00023163"/>
    </source>
</evidence>
<dbReference type="PROSITE" id="PS51078">
    <property type="entry name" value="ICLR_ED"/>
    <property type="match status" value="1"/>
</dbReference>
<proteinExistence type="predicted"/>
<evidence type="ECO:0000256" key="2">
    <source>
        <dbReference type="ARBA" id="ARBA00023125"/>
    </source>
</evidence>
<dbReference type="InterPro" id="IPR050707">
    <property type="entry name" value="HTH_MetabolicPath_Reg"/>
</dbReference>
<evidence type="ECO:0000313" key="6">
    <source>
        <dbReference type="EMBL" id="MBM7507853.1"/>
    </source>
</evidence>
<keyword evidence="2 6" id="KW-0238">DNA-binding</keyword>
<dbReference type="PANTHER" id="PTHR30136:SF35">
    <property type="entry name" value="HTH-TYPE TRANSCRIPTIONAL REGULATOR RV1719"/>
    <property type="match status" value="1"/>
</dbReference>
<dbReference type="Pfam" id="PF09339">
    <property type="entry name" value="HTH_IclR"/>
    <property type="match status" value="1"/>
</dbReference>
<dbReference type="InterPro" id="IPR036388">
    <property type="entry name" value="WH-like_DNA-bd_sf"/>
</dbReference>
<dbReference type="InterPro" id="IPR036390">
    <property type="entry name" value="WH_DNA-bd_sf"/>
</dbReference>
<dbReference type="InterPro" id="IPR029016">
    <property type="entry name" value="GAF-like_dom_sf"/>
</dbReference>
<keyword evidence="1" id="KW-0805">Transcription regulation</keyword>
<keyword evidence="7" id="KW-1185">Reference proteome</keyword>
<name>A0ABS2M9I9_9ACTN</name>
<dbReference type="InterPro" id="IPR005471">
    <property type="entry name" value="Tscrpt_reg_IclR_N"/>
</dbReference>
<dbReference type="RefSeq" id="WP_193670040.1">
    <property type="nucleotide sequence ID" value="NZ_JACDTV010000011.1"/>
</dbReference>
<dbReference type="EMBL" id="JAFBBZ010000001">
    <property type="protein sequence ID" value="MBM7507853.1"/>
    <property type="molecule type" value="Genomic_DNA"/>
</dbReference>
<dbReference type="SMART" id="SM00346">
    <property type="entry name" value="HTH_ICLR"/>
    <property type="match status" value="1"/>
</dbReference>
<evidence type="ECO:0000259" key="4">
    <source>
        <dbReference type="PROSITE" id="PS51077"/>
    </source>
</evidence>
<dbReference type="PROSITE" id="PS51077">
    <property type="entry name" value="HTH_ICLR"/>
    <property type="match status" value="1"/>
</dbReference>
<keyword evidence="3" id="KW-0804">Transcription</keyword>
<feature type="domain" description="HTH iclR-type" evidence="4">
    <location>
        <begin position="9"/>
        <end position="69"/>
    </location>
</feature>
<evidence type="ECO:0000256" key="1">
    <source>
        <dbReference type="ARBA" id="ARBA00023015"/>
    </source>
</evidence>
<sequence>MKNRPQYSIASVDNALHLAQLLLLEGPLRVSEAAARLDVSVSTAHRLLAMLVYRDFAEQASDRTYRAGPMLGGAPAPDVSVGDLRAVALPHLRRLVDRVQESANLVVLSGPQVRFVHTVECAQLIRAGDRSGKALPAHVSSAGKAILAMLEPDDLAVALAGLDATQRQRVRRGLGVVRRNGFALNNQQTEAGLSAIGVPVRCGGGRFAGISVAMPAFRFSRDRVAPLVEELVTCARALEDDVREAGGDRQQ</sequence>
<evidence type="ECO:0000259" key="5">
    <source>
        <dbReference type="PROSITE" id="PS51078"/>
    </source>
</evidence>
<dbReference type="Gene3D" id="1.10.10.10">
    <property type="entry name" value="Winged helix-like DNA-binding domain superfamily/Winged helix DNA-binding domain"/>
    <property type="match status" value="1"/>
</dbReference>
<protein>
    <submittedName>
        <fullName evidence="6">DNA-binding IclR family transcriptional regulator</fullName>
    </submittedName>
</protein>
<dbReference type="Pfam" id="PF01614">
    <property type="entry name" value="IclR_C"/>
    <property type="match status" value="1"/>
</dbReference>
<dbReference type="SUPFAM" id="SSF55781">
    <property type="entry name" value="GAF domain-like"/>
    <property type="match status" value="1"/>
</dbReference>
<organism evidence="6 7">
    <name type="scientific">Nocardioides salarius</name>
    <dbReference type="NCBI Taxonomy" id="374513"/>
    <lineage>
        <taxon>Bacteria</taxon>
        <taxon>Bacillati</taxon>
        <taxon>Actinomycetota</taxon>
        <taxon>Actinomycetes</taxon>
        <taxon>Propionibacteriales</taxon>
        <taxon>Nocardioidaceae</taxon>
        <taxon>Nocardioides</taxon>
    </lineage>
</organism>
<dbReference type="GO" id="GO:0003677">
    <property type="term" value="F:DNA binding"/>
    <property type="evidence" value="ECO:0007669"/>
    <property type="project" value="UniProtKB-KW"/>
</dbReference>
<accession>A0ABS2M9I9</accession>
<reference evidence="6 7" key="1">
    <citation type="submission" date="2021-01" db="EMBL/GenBank/DDBJ databases">
        <title>Sequencing the genomes of 1000 actinobacteria strains.</title>
        <authorList>
            <person name="Klenk H.-P."/>
        </authorList>
    </citation>
    <scope>NUCLEOTIDE SEQUENCE [LARGE SCALE GENOMIC DNA]</scope>
    <source>
        <strain evidence="6 7">DSM 18239</strain>
    </source>
</reference>
<dbReference type="InterPro" id="IPR014757">
    <property type="entry name" value="Tscrpt_reg_IclR_C"/>
</dbReference>
<evidence type="ECO:0000313" key="7">
    <source>
        <dbReference type="Proteomes" id="UP000732378"/>
    </source>
</evidence>
<dbReference type="Gene3D" id="3.30.450.40">
    <property type="match status" value="1"/>
</dbReference>
<comment type="caution">
    <text evidence="6">The sequence shown here is derived from an EMBL/GenBank/DDBJ whole genome shotgun (WGS) entry which is preliminary data.</text>
</comment>
<dbReference type="SUPFAM" id="SSF46785">
    <property type="entry name" value="Winged helix' DNA-binding domain"/>
    <property type="match status" value="1"/>
</dbReference>
<feature type="domain" description="IclR-ED" evidence="5">
    <location>
        <begin position="63"/>
        <end position="244"/>
    </location>
</feature>
<dbReference type="Proteomes" id="UP000732378">
    <property type="component" value="Unassembled WGS sequence"/>
</dbReference>
<gene>
    <name evidence="6" type="ORF">JOE61_001667</name>
</gene>
<dbReference type="PANTHER" id="PTHR30136">
    <property type="entry name" value="HELIX-TURN-HELIX TRANSCRIPTIONAL REGULATOR, ICLR FAMILY"/>
    <property type="match status" value="1"/>
</dbReference>